<keyword evidence="8" id="KW-0812">Transmembrane</keyword>
<keyword evidence="4 7" id="KW-0378">Hydrolase</keyword>
<dbReference type="SUPFAM" id="SSF51126">
    <property type="entry name" value="Pectin lyase-like"/>
    <property type="match status" value="1"/>
</dbReference>
<dbReference type="Pfam" id="PF01095">
    <property type="entry name" value="Pectinesterase"/>
    <property type="match status" value="1"/>
</dbReference>
<dbReference type="PROSITE" id="PS00503">
    <property type="entry name" value="PECTINESTERASE_2"/>
    <property type="match status" value="1"/>
</dbReference>
<comment type="catalytic activity">
    <reaction evidence="7">
        <text>[(1-&gt;4)-alpha-D-galacturonosyl methyl ester](n) + n H2O = [(1-&gt;4)-alpha-D-galacturonosyl](n) + n methanol + n H(+)</text>
        <dbReference type="Rhea" id="RHEA:22380"/>
        <dbReference type="Rhea" id="RHEA-COMP:14570"/>
        <dbReference type="Rhea" id="RHEA-COMP:14573"/>
        <dbReference type="ChEBI" id="CHEBI:15377"/>
        <dbReference type="ChEBI" id="CHEBI:15378"/>
        <dbReference type="ChEBI" id="CHEBI:17790"/>
        <dbReference type="ChEBI" id="CHEBI:140522"/>
        <dbReference type="ChEBI" id="CHEBI:140523"/>
        <dbReference type="EC" id="3.1.1.11"/>
    </reaction>
</comment>
<dbReference type="GO" id="GO:0030599">
    <property type="term" value="F:pectinesterase activity"/>
    <property type="evidence" value="ECO:0007669"/>
    <property type="project" value="UniProtKB-UniRule"/>
</dbReference>
<evidence type="ECO:0000256" key="4">
    <source>
        <dbReference type="ARBA" id="ARBA00022801"/>
    </source>
</evidence>
<comment type="similarity">
    <text evidence="2">In the N-terminal section; belongs to the PMEI family.</text>
</comment>
<dbReference type="PANTHER" id="PTHR31707">
    <property type="entry name" value="PECTINESTERASE"/>
    <property type="match status" value="1"/>
</dbReference>
<accession>A0AAD3XH45</accession>
<dbReference type="NCBIfam" id="TIGR01614">
    <property type="entry name" value="PME_inhib"/>
    <property type="match status" value="1"/>
</dbReference>
<proteinExistence type="inferred from homology"/>
<evidence type="ECO:0000313" key="10">
    <source>
        <dbReference type="EMBL" id="GMH04126.1"/>
    </source>
</evidence>
<organism evidence="10 11">
    <name type="scientific">Nepenthes gracilis</name>
    <name type="common">Slender pitcher plant</name>
    <dbReference type="NCBI Taxonomy" id="150966"/>
    <lineage>
        <taxon>Eukaryota</taxon>
        <taxon>Viridiplantae</taxon>
        <taxon>Streptophyta</taxon>
        <taxon>Embryophyta</taxon>
        <taxon>Tracheophyta</taxon>
        <taxon>Spermatophyta</taxon>
        <taxon>Magnoliopsida</taxon>
        <taxon>eudicotyledons</taxon>
        <taxon>Gunneridae</taxon>
        <taxon>Pentapetalae</taxon>
        <taxon>Caryophyllales</taxon>
        <taxon>Nepenthaceae</taxon>
        <taxon>Nepenthes</taxon>
    </lineage>
</organism>
<comment type="pathway">
    <text evidence="1 7">Glycan metabolism; pectin degradation; 2-dehydro-3-deoxy-D-gluconate from pectin: step 1/5.</text>
</comment>
<keyword evidence="8" id="KW-1133">Transmembrane helix</keyword>
<evidence type="ECO:0000256" key="3">
    <source>
        <dbReference type="ARBA" id="ARBA00007786"/>
    </source>
</evidence>
<dbReference type="AlphaFoldDB" id="A0AAD3XH45"/>
<dbReference type="InterPro" id="IPR035513">
    <property type="entry name" value="Invertase/methylesterase_inhib"/>
</dbReference>
<feature type="active site" evidence="6">
    <location>
        <position position="424"/>
    </location>
</feature>
<name>A0AAD3XH45_NEPGR</name>
<sequence length="588" mass="65860">METAAIIKNPTEHSKKLSRTHPSKKITLVVCLTMTIIPIASLLMLAFDGHERNHRTSTTHQPAASTLHPLIKTACSRSLYPSLCFTSVAALASKNTSSLHHVIELAIHHVAKLVTTSQLTATRFFTPQELNRREKNALNDCMEMLDQTLYELQLAIDDLHTFPEPVGRSYSNLKTLLSAAMTNENTCVGGFSDLEEANTESNNEKEGLGVYLEIQMTPISRMISHCLAILKYLENSNLQEMRYEKGALRGSRNLHPSWMTPRERKMMDIRARLRPDIVVASDGSGDCKTIGEAVKMAPNMRVKRFVIKIKAGVYAEKVEIPRNKVNIMLVGDGMGSTVITGSRCFDDGFSTFESATLTIVGDRFLARDLAIVNTAGPDKHQAVAARVTANSAFYRCNFSSYQDTLYAHSLRQFYRDCTIQGTVDFIFGNAAAILQNCLVHVRKPRYGQSNVVTAQGREDPNQNTGIAMHNCTVKAASDFAASDQRFSSTYLGRPWRNHSRTVIMKSYLGDLINPQGWRRWDEYSNLDTVEYIEYMNFGPGSDTRGRVHWGGYKKNCSEAKAKQFTERALLRGYGDWLESTGFPLFHDP</sequence>
<dbReference type="InterPro" id="IPR006501">
    <property type="entry name" value="Pectinesterase_inhib_dom"/>
</dbReference>
<dbReference type="Gene3D" id="1.20.140.40">
    <property type="entry name" value="Invertase/pectin methylesterase inhibitor family protein"/>
    <property type="match status" value="1"/>
</dbReference>
<dbReference type="InterPro" id="IPR033131">
    <property type="entry name" value="Pectinesterase_Asp_AS"/>
</dbReference>
<dbReference type="Proteomes" id="UP001279734">
    <property type="component" value="Unassembled WGS sequence"/>
</dbReference>
<comment type="caution">
    <text evidence="10">The sequence shown here is derived from an EMBL/GenBank/DDBJ whole genome shotgun (WGS) entry which is preliminary data.</text>
</comment>
<keyword evidence="11" id="KW-1185">Reference proteome</keyword>
<evidence type="ECO:0000256" key="8">
    <source>
        <dbReference type="SAM" id="Phobius"/>
    </source>
</evidence>
<dbReference type="InterPro" id="IPR011050">
    <property type="entry name" value="Pectin_lyase_fold/virulence"/>
</dbReference>
<evidence type="ECO:0000256" key="6">
    <source>
        <dbReference type="PROSITE-ProRule" id="PRU10040"/>
    </source>
</evidence>
<dbReference type="EC" id="3.1.1.11" evidence="7"/>
<dbReference type="Gene3D" id="2.160.20.10">
    <property type="entry name" value="Single-stranded right-handed beta-helix, Pectin lyase-like"/>
    <property type="match status" value="1"/>
</dbReference>
<evidence type="ECO:0000256" key="5">
    <source>
        <dbReference type="ARBA" id="ARBA00023085"/>
    </source>
</evidence>
<dbReference type="GO" id="GO:0004857">
    <property type="term" value="F:enzyme inhibitor activity"/>
    <property type="evidence" value="ECO:0007669"/>
    <property type="project" value="InterPro"/>
</dbReference>
<dbReference type="Pfam" id="PF04043">
    <property type="entry name" value="PMEI"/>
    <property type="match status" value="1"/>
</dbReference>
<feature type="transmembrane region" description="Helical" evidence="8">
    <location>
        <begin position="26"/>
        <end position="47"/>
    </location>
</feature>
<dbReference type="SMART" id="SM00856">
    <property type="entry name" value="PMEI"/>
    <property type="match status" value="1"/>
</dbReference>
<gene>
    <name evidence="10" type="ORF">Nepgr_005965</name>
</gene>
<dbReference type="FunFam" id="2.160.20.10:FF:000001">
    <property type="entry name" value="Pectinesterase"/>
    <property type="match status" value="1"/>
</dbReference>
<feature type="domain" description="Pectinesterase inhibitor" evidence="9">
    <location>
        <begin position="66"/>
        <end position="229"/>
    </location>
</feature>
<dbReference type="GO" id="GO:0045490">
    <property type="term" value="P:pectin catabolic process"/>
    <property type="evidence" value="ECO:0007669"/>
    <property type="project" value="UniProtKB-UniRule"/>
</dbReference>
<evidence type="ECO:0000256" key="2">
    <source>
        <dbReference type="ARBA" id="ARBA00006027"/>
    </source>
</evidence>
<evidence type="ECO:0000256" key="1">
    <source>
        <dbReference type="ARBA" id="ARBA00005184"/>
    </source>
</evidence>
<dbReference type="GO" id="GO:0042545">
    <property type="term" value="P:cell wall modification"/>
    <property type="evidence" value="ECO:0007669"/>
    <property type="project" value="UniProtKB-UniRule"/>
</dbReference>
<dbReference type="CDD" id="cd15798">
    <property type="entry name" value="PMEI-like_3"/>
    <property type="match status" value="1"/>
</dbReference>
<comment type="similarity">
    <text evidence="3">In the C-terminal section; belongs to the pectinesterase family.</text>
</comment>
<keyword evidence="8" id="KW-0472">Membrane</keyword>
<evidence type="ECO:0000313" key="11">
    <source>
        <dbReference type="Proteomes" id="UP001279734"/>
    </source>
</evidence>
<dbReference type="SUPFAM" id="SSF101148">
    <property type="entry name" value="Plant invertase/pectin methylesterase inhibitor"/>
    <property type="match status" value="1"/>
</dbReference>
<evidence type="ECO:0000259" key="9">
    <source>
        <dbReference type="SMART" id="SM00856"/>
    </source>
</evidence>
<dbReference type="EMBL" id="BSYO01000004">
    <property type="protein sequence ID" value="GMH04126.1"/>
    <property type="molecule type" value="Genomic_DNA"/>
</dbReference>
<keyword evidence="5 7" id="KW-0063">Aspartyl esterase</keyword>
<dbReference type="InterPro" id="IPR000070">
    <property type="entry name" value="Pectinesterase_cat"/>
</dbReference>
<reference evidence="10" key="1">
    <citation type="submission" date="2023-05" db="EMBL/GenBank/DDBJ databases">
        <title>Nepenthes gracilis genome sequencing.</title>
        <authorList>
            <person name="Fukushima K."/>
        </authorList>
    </citation>
    <scope>NUCLEOTIDE SEQUENCE</scope>
    <source>
        <strain evidence="10">SING2019-196</strain>
    </source>
</reference>
<dbReference type="InterPro" id="IPR012334">
    <property type="entry name" value="Pectin_lyas_fold"/>
</dbReference>
<evidence type="ECO:0000256" key="7">
    <source>
        <dbReference type="RuleBase" id="RU000589"/>
    </source>
</evidence>
<protein>
    <recommendedName>
        <fullName evidence="7">Pectinesterase</fullName>
        <ecNumber evidence="7">3.1.1.11</ecNumber>
    </recommendedName>
</protein>